<gene>
    <name evidence="6" type="ORF">FTOL_00140</name>
</gene>
<dbReference type="GO" id="GO:0005525">
    <property type="term" value="F:GTP binding"/>
    <property type="evidence" value="ECO:0007669"/>
    <property type="project" value="InterPro"/>
</dbReference>
<evidence type="ECO:0000256" key="2">
    <source>
        <dbReference type="ARBA" id="ARBA00023134"/>
    </source>
</evidence>
<dbReference type="PRINTS" id="PR00195">
    <property type="entry name" value="DYNAMIN"/>
</dbReference>
<dbReference type="InterPro" id="IPR027417">
    <property type="entry name" value="P-loop_NTPase"/>
</dbReference>
<dbReference type="GO" id="GO:0016559">
    <property type="term" value="P:peroxisome fission"/>
    <property type="evidence" value="ECO:0007669"/>
    <property type="project" value="TreeGrafter"/>
</dbReference>
<feature type="coiled-coil region" evidence="3">
    <location>
        <begin position="341"/>
        <end position="368"/>
    </location>
</feature>
<reference evidence="6" key="1">
    <citation type="submission" date="2018-03" db="EMBL/GenBank/DDBJ databases">
        <authorList>
            <person name="Guldener U."/>
        </authorList>
    </citation>
    <scope>NUCLEOTIDE SEQUENCE</scope>
</reference>
<dbReference type="CDD" id="cd08771">
    <property type="entry name" value="DLP_1"/>
    <property type="match status" value="1"/>
</dbReference>
<dbReference type="GO" id="GO:0016020">
    <property type="term" value="C:membrane"/>
    <property type="evidence" value="ECO:0007669"/>
    <property type="project" value="TreeGrafter"/>
</dbReference>
<dbReference type="GO" id="GO:0000266">
    <property type="term" value="P:mitochondrial fission"/>
    <property type="evidence" value="ECO:0007669"/>
    <property type="project" value="TreeGrafter"/>
</dbReference>
<dbReference type="SMART" id="SM00053">
    <property type="entry name" value="DYNc"/>
    <property type="match status" value="1"/>
</dbReference>
<feature type="region of interest" description="Disordered" evidence="4">
    <location>
        <begin position="437"/>
        <end position="542"/>
    </location>
</feature>
<keyword evidence="7" id="KW-1185">Reference proteome</keyword>
<dbReference type="EMBL" id="ONZP01000010">
    <property type="protein sequence ID" value="SPJ70412.1"/>
    <property type="molecule type" value="Genomic_DNA"/>
</dbReference>
<dbReference type="PANTHER" id="PTHR11566">
    <property type="entry name" value="DYNAMIN"/>
    <property type="match status" value="1"/>
</dbReference>
<evidence type="ECO:0000256" key="1">
    <source>
        <dbReference type="ARBA" id="ARBA00022741"/>
    </source>
</evidence>
<keyword evidence="1" id="KW-0547">Nucleotide-binding</keyword>
<dbReference type="InterPro" id="IPR020850">
    <property type="entry name" value="GED_dom"/>
</dbReference>
<dbReference type="Pfam" id="PF01031">
    <property type="entry name" value="Dynamin_M"/>
    <property type="match status" value="1"/>
</dbReference>
<dbReference type="InterPro" id="IPR045063">
    <property type="entry name" value="Dynamin_N"/>
</dbReference>
<dbReference type="Gene3D" id="3.40.50.300">
    <property type="entry name" value="P-loop containing nucleotide triphosphate hydrolases"/>
    <property type="match status" value="1"/>
</dbReference>
<dbReference type="Proteomes" id="UP001187734">
    <property type="component" value="Unassembled WGS sequence"/>
</dbReference>
<keyword evidence="3" id="KW-0175">Coiled coil</keyword>
<protein>
    <recommendedName>
        <fullName evidence="5">GED domain-containing protein</fullName>
    </recommendedName>
</protein>
<dbReference type="GO" id="GO:0006897">
    <property type="term" value="P:endocytosis"/>
    <property type="evidence" value="ECO:0007669"/>
    <property type="project" value="TreeGrafter"/>
</dbReference>
<organism evidence="6 7">
    <name type="scientific">Fusarium torulosum</name>
    <dbReference type="NCBI Taxonomy" id="33205"/>
    <lineage>
        <taxon>Eukaryota</taxon>
        <taxon>Fungi</taxon>
        <taxon>Dikarya</taxon>
        <taxon>Ascomycota</taxon>
        <taxon>Pezizomycotina</taxon>
        <taxon>Sordariomycetes</taxon>
        <taxon>Hypocreomycetidae</taxon>
        <taxon>Hypocreales</taxon>
        <taxon>Nectriaceae</taxon>
        <taxon>Fusarium</taxon>
    </lineage>
</organism>
<comment type="caution">
    <text evidence="6">The sequence shown here is derived from an EMBL/GenBank/DDBJ whole genome shotgun (WGS) entry which is preliminary data.</text>
</comment>
<name>A0AAE8SCC2_9HYPO</name>
<feature type="compositionally biased region" description="Polar residues" evidence="4">
    <location>
        <begin position="491"/>
        <end position="509"/>
    </location>
</feature>
<dbReference type="GO" id="GO:0048312">
    <property type="term" value="P:intracellular distribution of mitochondria"/>
    <property type="evidence" value="ECO:0007669"/>
    <property type="project" value="TreeGrafter"/>
</dbReference>
<proteinExistence type="predicted"/>
<evidence type="ECO:0000313" key="6">
    <source>
        <dbReference type="EMBL" id="SPJ70412.1"/>
    </source>
</evidence>
<accession>A0AAE8SCC2</accession>
<evidence type="ECO:0000259" key="5">
    <source>
        <dbReference type="PROSITE" id="PS51388"/>
    </source>
</evidence>
<feature type="compositionally biased region" description="Basic and acidic residues" evidence="4">
    <location>
        <begin position="457"/>
        <end position="466"/>
    </location>
</feature>
<evidence type="ECO:0000313" key="7">
    <source>
        <dbReference type="Proteomes" id="UP001187734"/>
    </source>
</evidence>
<dbReference type="InterPro" id="IPR000375">
    <property type="entry name" value="Dynamin_stalk"/>
</dbReference>
<feature type="domain" description="GED" evidence="5">
    <location>
        <begin position="803"/>
        <end position="893"/>
    </location>
</feature>
<dbReference type="AlphaFoldDB" id="A0AAE8SCC2"/>
<dbReference type="GO" id="GO:0005874">
    <property type="term" value="C:microtubule"/>
    <property type="evidence" value="ECO:0007669"/>
    <property type="project" value="TreeGrafter"/>
</dbReference>
<dbReference type="PROSITE" id="PS51388">
    <property type="entry name" value="GED"/>
    <property type="match status" value="1"/>
</dbReference>
<dbReference type="PANTHER" id="PTHR11566:SF21">
    <property type="entry name" value="DYNAMIN RELATED PROTEIN 1, ISOFORM A"/>
    <property type="match status" value="1"/>
</dbReference>
<dbReference type="InterPro" id="IPR022812">
    <property type="entry name" value="Dynamin"/>
</dbReference>
<dbReference type="InterPro" id="IPR001401">
    <property type="entry name" value="Dynamin_GTPase"/>
</dbReference>
<dbReference type="GO" id="GO:0003924">
    <property type="term" value="F:GTPase activity"/>
    <property type="evidence" value="ECO:0007669"/>
    <property type="project" value="InterPro"/>
</dbReference>
<evidence type="ECO:0000256" key="3">
    <source>
        <dbReference type="SAM" id="Coils"/>
    </source>
</evidence>
<sequence length="893" mass="100900">MLYPNTIFKQNRKTNHYITSNTPIVSSTPLNKLLGDYIGVFDAVDSLQDVGLKRELIPKLVVVGDQSSGKSSVLEAICNIPFPVEEDLCTRFPIELVQRKSLVESITVTISVVERDRNADTLSRFKKELVVGDTKGLAACIQEASELIIGPTTTASSRRFSMNILRVTILGPDKYPLTLIDLPGFFQSETDSQNEKDRAIVEKIVAPYLREPRNALLLIMRAPTTWATQTAPSRVRCSSVDPDGERTLGIFTHLDNMNSSRLVMDRFSGQTKWNPRYGWHGLRNLSDEERKKGHDRDEVEKEFFKKGWPNIESSHKGIANLRPRLSEVLAKQIRLHLGDLISEVKSEAKRINAQMERLGKKRTTEQEQRDYLSKMAGDFQELCTNAVSGHYGEGMASRQLQDFFYDTEDTEQRSQDKRLQAVARALGQLFVSAMIERGKKTELEEPEPAKNANSTREPLDGLRKGASDTGNSTAEQDKVDETEPVDDDRVSGSTNRDPSPARTNRSRSVSNDRQKIIGSDCSEEFVAGSDEDESDDSTEAHASRCDSYSPFVFEKQGEAQGHSNHEFHLSAPTFLREEVLKEYNSIETPAKMTFREFETQVLAKAIRWRGTESLDDVNPAMVSHLYRDQTSRWRSIAHLHLGLVWDSVTRFIKLALKHCVDSSLLLSLEDFIINDRLDRLRLSAEAKLEELLACHGGTNPAFHDFLREFQDESLEFSNRIAPTSFYAKRTIRNQLQETLSPQVIEDILQTARESFGVVEGHGMAFVDYVMGRVKRAIAGRMSQGATPAEPSSRYLQDKERGAVRRSILMTERCYKLSLISFISYANALVIHNALLNQIPYVIFTHSIVSEQTAKTIAQIAGEKETDAKKRLDYEKKLRILKEAQSTLEGYRND</sequence>
<dbReference type="GO" id="GO:0008017">
    <property type="term" value="F:microtubule binding"/>
    <property type="evidence" value="ECO:0007669"/>
    <property type="project" value="TreeGrafter"/>
</dbReference>
<dbReference type="GO" id="GO:0005739">
    <property type="term" value="C:mitochondrion"/>
    <property type="evidence" value="ECO:0007669"/>
    <property type="project" value="TreeGrafter"/>
</dbReference>
<keyword evidence="2" id="KW-0342">GTP-binding</keyword>
<evidence type="ECO:0000256" key="4">
    <source>
        <dbReference type="SAM" id="MobiDB-lite"/>
    </source>
</evidence>
<dbReference type="Pfam" id="PF00350">
    <property type="entry name" value="Dynamin_N"/>
    <property type="match status" value="1"/>
</dbReference>
<dbReference type="SUPFAM" id="SSF52540">
    <property type="entry name" value="P-loop containing nucleoside triphosphate hydrolases"/>
    <property type="match status" value="1"/>
</dbReference>